<keyword evidence="2" id="KW-0812">Transmembrane</keyword>
<evidence type="ECO:0000313" key="9">
    <source>
        <dbReference type="Proteomes" id="UP000251314"/>
    </source>
</evidence>
<organism evidence="8 9">
    <name type="scientific">Phytophthora cactorum</name>
    <dbReference type="NCBI Taxonomy" id="29920"/>
    <lineage>
        <taxon>Eukaryota</taxon>
        <taxon>Sar</taxon>
        <taxon>Stramenopiles</taxon>
        <taxon>Oomycota</taxon>
        <taxon>Peronosporomycetes</taxon>
        <taxon>Peronosporales</taxon>
        <taxon>Peronosporaceae</taxon>
        <taxon>Phytophthora</taxon>
    </lineage>
</organism>
<reference evidence="8 9" key="1">
    <citation type="submission" date="2018-01" db="EMBL/GenBank/DDBJ databases">
        <title>Draft genome of the strawberry crown rot pathogen Phytophthora cactorum.</title>
        <authorList>
            <person name="Armitage A.D."/>
            <person name="Lysoe E."/>
            <person name="Nellist C.F."/>
            <person name="Harrison R.J."/>
            <person name="Brurberg M.B."/>
        </authorList>
    </citation>
    <scope>NUCLEOTIDE SEQUENCE [LARGE SCALE GENOMIC DNA]</scope>
    <source>
        <strain evidence="8 9">10300</strain>
    </source>
</reference>
<feature type="transmembrane region" description="Helical" evidence="2">
    <location>
        <begin position="30"/>
        <end position="51"/>
    </location>
</feature>
<evidence type="ECO:0008006" key="10">
    <source>
        <dbReference type="Google" id="ProtNLM"/>
    </source>
</evidence>
<dbReference type="Proteomes" id="UP000760860">
    <property type="component" value="Unassembled WGS sequence"/>
</dbReference>
<keyword evidence="2" id="KW-0472">Membrane</keyword>
<dbReference type="VEuPathDB" id="FungiDB:PC110_g4045"/>
<sequence length="380" mass="43383">MARGQSGGTQSSSHRDMKVFLRNRMWRDHWYVLVSVGVIVVALFGSAFLQFSTSQDHVYRLEVTDSKLMERVFRSGEPWVVLCSGPNDVLPEVFDKVSPRLAGKSFVGVLDCKQKLPASGKSVFKRYGIKSSISPTVFTVANGEKPKQVFLSYLQSAAALAKHVKARTKKSMQQVQNSAQLEARCLSRSSCVLFLRGQRFQPHEKQWIDDLMHKHRTLSFACIDATSLKLSLENMLPDAQRGEHRMVLFRRQRDPDTHKKVLAAKAFRGEVFDAVSVGAFLDDSAHADSLKPLEKSLKVLHRKKKSQASQPEQSGDRERRRPKRPKRRHHNHHKNRDAEEKDDAYYFPQHVDREEGQEGSNDDVEEEEDVLDLDDDTDEE</sequence>
<accession>A0A329STF1</accession>
<dbReference type="Proteomes" id="UP000251314">
    <property type="component" value="Unassembled WGS sequence"/>
</dbReference>
<dbReference type="EMBL" id="RCMI01000168">
    <property type="protein sequence ID" value="KAG2928571.1"/>
    <property type="molecule type" value="Genomic_DNA"/>
</dbReference>
<evidence type="ECO:0000256" key="2">
    <source>
        <dbReference type="SAM" id="Phobius"/>
    </source>
</evidence>
<evidence type="ECO:0000313" key="4">
    <source>
        <dbReference type="EMBL" id="KAG2928571.1"/>
    </source>
</evidence>
<evidence type="ECO:0000313" key="8">
    <source>
        <dbReference type="EMBL" id="RAW39731.1"/>
    </source>
</evidence>
<dbReference type="Proteomes" id="UP000735874">
    <property type="component" value="Unassembled WGS sequence"/>
</dbReference>
<comment type="caution">
    <text evidence="8">The sequence shown here is derived from an EMBL/GenBank/DDBJ whole genome shotgun (WGS) entry which is preliminary data.</text>
</comment>
<evidence type="ECO:0000256" key="1">
    <source>
        <dbReference type="SAM" id="MobiDB-lite"/>
    </source>
</evidence>
<evidence type="ECO:0000313" key="5">
    <source>
        <dbReference type="EMBL" id="KAG2945431.1"/>
    </source>
</evidence>
<gene>
    <name evidence="8" type="ORF">PC110_g4045</name>
    <name evidence="3" type="ORF">PC113_g8285</name>
    <name evidence="4" type="ORF">PC115_g7152</name>
    <name evidence="5" type="ORF">PC117_g8450</name>
    <name evidence="6" type="ORF">PC118_g7230</name>
    <name evidence="7" type="ORF">PC129_g5993</name>
</gene>
<evidence type="ECO:0000313" key="6">
    <source>
        <dbReference type="EMBL" id="KAG2987524.1"/>
    </source>
</evidence>
<reference evidence="3" key="2">
    <citation type="submission" date="2018-10" db="EMBL/GenBank/DDBJ databases">
        <title>Effector identification in a new, highly contiguous assembly of the strawberry crown rot pathogen Phytophthora cactorum.</title>
        <authorList>
            <person name="Armitage A.D."/>
            <person name="Nellist C.F."/>
            <person name="Bates H."/>
            <person name="Vickerstaff R.J."/>
            <person name="Harrison R.J."/>
        </authorList>
    </citation>
    <scope>NUCLEOTIDE SEQUENCE</scope>
    <source>
        <strain evidence="3">15-7</strain>
        <strain evidence="4">4032</strain>
        <strain evidence="5">4040</strain>
        <strain evidence="6">P415</strain>
        <strain evidence="7">P421</strain>
    </source>
</reference>
<keyword evidence="9" id="KW-1185">Reference proteome</keyword>
<name>A0A329STF1_9STRA</name>
<dbReference type="OrthoDB" id="155590at2759"/>
<feature type="compositionally biased region" description="Acidic residues" evidence="1">
    <location>
        <begin position="357"/>
        <end position="380"/>
    </location>
</feature>
<dbReference type="Proteomes" id="UP000697107">
    <property type="component" value="Unassembled WGS sequence"/>
</dbReference>
<dbReference type="EMBL" id="RCML01000170">
    <property type="protein sequence ID" value="KAG2987524.1"/>
    <property type="molecule type" value="Genomic_DNA"/>
</dbReference>
<evidence type="ECO:0000313" key="3">
    <source>
        <dbReference type="EMBL" id="KAG2860168.1"/>
    </source>
</evidence>
<dbReference type="AlphaFoldDB" id="A0A329STF1"/>
<keyword evidence="2" id="KW-1133">Transmembrane helix</keyword>
<dbReference type="Proteomes" id="UP000736787">
    <property type="component" value="Unassembled WGS sequence"/>
</dbReference>
<dbReference type="EMBL" id="MJFZ01000060">
    <property type="protein sequence ID" value="RAW39731.1"/>
    <property type="molecule type" value="Genomic_DNA"/>
</dbReference>
<dbReference type="EMBL" id="RCMG01000192">
    <property type="protein sequence ID" value="KAG2860168.1"/>
    <property type="molecule type" value="Genomic_DNA"/>
</dbReference>
<feature type="region of interest" description="Disordered" evidence="1">
    <location>
        <begin position="300"/>
        <end position="380"/>
    </location>
</feature>
<feature type="compositionally biased region" description="Basic residues" evidence="1">
    <location>
        <begin position="320"/>
        <end position="335"/>
    </location>
</feature>
<proteinExistence type="predicted"/>
<dbReference type="Proteomes" id="UP000774804">
    <property type="component" value="Unassembled WGS sequence"/>
</dbReference>
<dbReference type="EMBL" id="RCMV01000149">
    <property type="protein sequence ID" value="KAG3223304.1"/>
    <property type="molecule type" value="Genomic_DNA"/>
</dbReference>
<evidence type="ECO:0000313" key="7">
    <source>
        <dbReference type="EMBL" id="KAG3223304.1"/>
    </source>
</evidence>
<dbReference type="EMBL" id="RCMK01000183">
    <property type="protein sequence ID" value="KAG2945431.1"/>
    <property type="molecule type" value="Genomic_DNA"/>
</dbReference>
<protein>
    <recommendedName>
        <fullName evidence="10">Thioredoxin-like fold</fullName>
    </recommendedName>
</protein>